<evidence type="ECO:0000256" key="1">
    <source>
        <dbReference type="ARBA" id="ARBA00008535"/>
    </source>
</evidence>
<protein>
    <recommendedName>
        <fullName evidence="4">AIG1-type G domain-containing protein</fullName>
    </recommendedName>
</protein>
<evidence type="ECO:0000313" key="5">
    <source>
        <dbReference type="EMBL" id="KAK3795563.1"/>
    </source>
</evidence>
<dbReference type="InterPro" id="IPR045058">
    <property type="entry name" value="GIMA/IAN/Toc"/>
</dbReference>
<accession>A0AAE1AWY3</accession>
<dbReference type="PANTHER" id="PTHR10903">
    <property type="entry name" value="GTPASE, IMAP FAMILY MEMBER-RELATED"/>
    <property type="match status" value="1"/>
</dbReference>
<comment type="caution">
    <text evidence="5">The sequence shown here is derived from an EMBL/GenBank/DDBJ whole genome shotgun (WGS) entry which is preliminary data.</text>
</comment>
<comment type="similarity">
    <text evidence="1">Belongs to the TRAFAC class TrmE-Era-EngA-EngB-Septin-like GTPase superfamily. AIG1/Toc34/Toc159-like paraseptin GTPase family. IAN subfamily.</text>
</comment>
<dbReference type="Gene3D" id="3.40.50.300">
    <property type="entry name" value="P-loop containing nucleotide triphosphate hydrolases"/>
    <property type="match status" value="1"/>
</dbReference>
<reference evidence="5" key="1">
    <citation type="journal article" date="2023" name="G3 (Bethesda)">
        <title>A reference genome for the long-term kleptoplast-retaining sea slug Elysia crispata morphotype clarki.</title>
        <authorList>
            <person name="Eastman K.E."/>
            <person name="Pendleton A.L."/>
            <person name="Shaikh M.A."/>
            <person name="Suttiyut T."/>
            <person name="Ogas R."/>
            <person name="Tomko P."/>
            <person name="Gavelis G."/>
            <person name="Widhalm J.R."/>
            <person name="Wisecaver J.H."/>
        </authorList>
    </citation>
    <scope>NUCLEOTIDE SEQUENCE</scope>
    <source>
        <strain evidence="5">ECLA1</strain>
    </source>
</reference>
<evidence type="ECO:0000259" key="4">
    <source>
        <dbReference type="PROSITE" id="PS51720"/>
    </source>
</evidence>
<dbReference type="SUPFAM" id="SSF52540">
    <property type="entry name" value="P-loop containing nucleoside triphosphate hydrolases"/>
    <property type="match status" value="1"/>
</dbReference>
<gene>
    <name evidence="5" type="ORF">RRG08_013288</name>
</gene>
<evidence type="ECO:0000313" key="6">
    <source>
        <dbReference type="Proteomes" id="UP001283361"/>
    </source>
</evidence>
<feature type="domain" description="AIG1-type G" evidence="4">
    <location>
        <begin position="4"/>
        <end position="219"/>
    </location>
</feature>
<name>A0AAE1AWY3_9GAST</name>
<keyword evidence="6" id="KW-1185">Reference proteome</keyword>
<dbReference type="EMBL" id="JAWDGP010001032">
    <property type="protein sequence ID" value="KAK3795563.1"/>
    <property type="molecule type" value="Genomic_DNA"/>
</dbReference>
<organism evidence="5 6">
    <name type="scientific">Elysia crispata</name>
    <name type="common">lettuce slug</name>
    <dbReference type="NCBI Taxonomy" id="231223"/>
    <lineage>
        <taxon>Eukaryota</taxon>
        <taxon>Metazoa</taxon>
        <taxon>Spiralia</taxon>
        <taxon>Lophotrochozoa</taxon>
        <taxon>Mollusca</taxon>
        <taxon>Gastropoda</taxon>
        <taxon>Heterobranchia</taxon>
        <taxon>Euthyneura</taxon>
        <taxon>Panpulmonata</taxon>
        <taxon>Sacoglossa</taxon>
        <taxon>Placobranchoidea</taxon>
        <taxon>Plakobranchidae</taxon>
        <taxon>Elysia</taxon>
    </lineage>
</organism>
<evidence type="ECO:0000256" key="3">
    <source>
        <dbReference type="ARBA" id="ARBA00023134"/>
    </source>
</evidence>
<dbReference type="PANTHER" id="PTHR10903:SF184">
    <property type="entry name" value="GTP-BINDING PROTEIN A"/>
    <property type="match status" value="1"/>
</dbReference>
<evidence type="ECO:0000256" key="2">
    <source>
        <dbReference type="ARBA" id="ARBA00022741"/>
    </source>
</evidence>
<keyword evidence="3" id="KW-0342">GTP-binding</keyword>
<dbReference type="AlphaFoldDB" id="A0AAE1AWY3"/>
<dbReference type="PROSITE" id="PS51720">
    <property type="entry name" value="G_AIG1"/>
    <property type="match status" value="1"/>
</dbReference>
<proteinExistence type="inferred from homology"/>
<dbReference type="Proteomes" id="UP001283361">
    <property type="component" value="Unassembled WGS sequence"/>
</dbReference>
<dbReference type="GO" id="GO:0005525">
    <property type="term" value="F:GTP binding"/>
    <property type="evidence" value="ECO:0007669"/>
    <property type="project" value="UniProtKB-KW"/>
</dbReference>
<keyword evidence="2" id="KW-0547">Nucleotide-binding</keyword>
<sequence length="306" mass="34699">MSRKKEVDLLLLGKTGNGKSATGNSILKKEVFGVSNSLKSATVGAGIDFSEYKNYSIAVTDTQGYADTSAHHDFSQKTETSSEIISMAMKANHGKGFHAFLVILKARSRLTDEEKDAITAIKRLFKDVMSTHGILLMTGGDMFERDRKKTGIAFEDWTRQQGEDFDKLLTEFGGRIVLFDNETENEAERDAQIDQLLEVVESLPSRGKRYSHEFFPVAWKEFMKSVAESRHYILDRETLRSVSIVLDKFDECGRLEDQKNGADPKGQMEKWYGLLSRCDQLIDWIRNRGEREMTDVEKRVVLCGLT</sequence>
<dbReference type="InterPro" id="IPR027417">
    <property type="entry name" value="P-loop_NTPase"/>
</dbReference>
<dbReference type="Pfam" id="PF04548">
    <property type="entry name" value="AIG1"/>
    <property type="match status" value="1"/>
</dbReference>
<dbReference type="InterPro" id="IPR006703">
    <property type="entry name" value="G_AIG1"/>
</dbReference>